<accession>A0ACB8GC56</accession>
<dbReference type="EMBL" id="CM037614">
    <property type="protein sequence ID" value="KAH8017171.1"/>
    <property type="molecule type" value="Genomic_DNA"/>
</dbReference>
<proteinExistence type="predicted"/>
<organism evidence="1 2">
    <name type="scientific">Sphaerodactylus townsendi</name>
    <dbReference type="NCBI Taxonomy" id="933632"/>
    <lineage>
        <taxon>Eukaryota</taxon>
        <taxon>Metazoa</taxon>
        <taxon>Chordata</taxon>
        <taxon>Craniata</taxon>
        <taxon>Vertebrata</taxon>
        <taxon>Euteleostomi</taxon>
        <taxon>Lepidosauria</taxon>
        <taxon>Squamata</taxon>
        <taxon>Bifurcata</taxon>
        <taxon>Gekkota</taxon>
        <taxon>Sphaerodactylidae</taxon>
        <taxon>Sphaerodactylus</taxon>
    </lineage>
</organism>
<dbReference type="Proteomes" id="UP000827872">
    <property type="component" value="Linkage Group LG01"/>
</dbReference>
<name>A0ACB8GC56_9SAUR</name>
<protein>
    <submittedName>
        <fullName evidence="1">Uncharacterized protein</fullName>
    </submittedName>
</protein>
<keyword evidence="2" id="KW-1185">Reference proteome</keyword>
<reference evidence="1" key="1">
    <citation type="submission" date="2021-08" db="EMBL/GenBank/DDBJ databases">
        <title>The first chromosome-level gecko genome reveals the dynamic sex chromosomes of Neotropical dwarf geckos (Sphaerodactylidae: Sphaerodactylus).</title>
        <authorList>
            <person name="Pinto B.J."/>
            <person name="Keating S.E."/>
            <person name="Gamble T."/>
        </authorList>
    </citation>
    <scope>NUCLEOTIDE SEQUENCE</scope>
    <source>
        <strain evidence="1">TG3544</strain>
    </source>
</reference>
<evidence type="ECO:0000313" key="1">
    <source>
        <dbReference type="EMBL" id="KAH8017171.1"/>
    </source>
</evidence>
<comment type="caution">
    <text evidence="1">The sequence shown here is derived from an EMBL/GenBank/DDBJ whole genome shotgun (WGS) entry which is preliminary data.</text>
</comment>
<gene>
    <name evidence="1" type="ORF">K3G42_026790</name>
</gene>
<sequence length="111" mass="11984">MGQAPSHSVIAAPARHSQGYHIDHICYPAKWKFQEAKSKHNSPMAFKVHLTGTAATSALLTTDCWLTGWVAVPTCFTSDIPHELSWAPGKEGNGIVAISPHEPVTLMSKPP</sequence>
<evidence type="ECO:0000313" key="2">
    <source>
        <dbReference type="Proteomes" id="UP000827872"/>
    </source>
</evidence>